<keyword evidence="6 14" id="KW-0812">Transmembrane</keyword>
<sequence length="351" mass="36737">MLQIIVLHYPPQLGALFGWKAGLKLMWRQNATISTGKRGPPVLGGCQPDGTLIRSGRGRIEPSIVVAQGLVQKCALIRYAAGRKSQLPASSIFALAKMHVGGNGRRRNGAGALSQQARESSNRRSALADDDSKSEAAMSSTGNPNTTVSSHSPKNKLLTLPTILTLARVAAVPAILAVFYCKETWATAAGVAIFVLAAVTDWLDGYLARKMGSSSAFGAFLDPVADKSMVATALVLLCTRPLPVSGLATTSWLLPLPTIAIIGREITMSAVREWAAAQGPDVLKAVAVNNLGKIKTASQMVAITLLLATGDGGLHSTIASDMGVILLYVAAGLALWSLGIYIKGIWGSLSK</sequence>
<feature type="compositionally biased region" description="Basic and acidic residues" evidence="13">
    <location>
        <begin position="120"/>
        <end position="134"/>
    </location>
</feature>
<keyword evidence="11" id="KW-1208">Phospholipid metabolism</keyword>
<dbReference type="InterPro" id="IPR048254">
    <property type="entry name" value="CDP_ALCOHOL_P_TRANSF_CS"/>
</dbReference>
<dbReference type="GO" id="GO:0030145">
    <property type="term" value="F:manganese ion binding"/>
    <property type="evidence" value="ECO:0007669"/>
    <property type="project" value="UniProtKB-ARBA"/>
</dbReference>
<evidence type="ECO:0000256" key="3">
    <source>
        <dbReference type="ARBA" id="ARBA00010441"/>
    </source>
</evidence>
<dbReference type="InterPro" id="IPR050324">
    <property type="entry name" value="CDP-alcohol_PTase-I"/>
</dbReference>
<dbReference type="EMBL" id="JBJQOH010000008">
    <property type="protein sequence ID" value="KAL3677565.1"/>
    <property type="molecule type" value="Genomic_DNA"/>
</dbReference>
<evidence type="ECO:0000256" key="5">
    <source>
        <dbReference type="ARBA" id="ARBA00022679"/>
    </source>
</evidence>
<evidence type="ECO:0000256" key="8">
    <source>
        <dbReference type="ARBA" id="ARBA00023098"/>
    </source>
</evidence>
<dbReference type="InterPro" id="IPR043130">
    <property type="entry name" value="CDP-OH_PTrfase_TM_dom"/>
</dbReference>
<dbReference type="GO" id="GO:0005737">
    <property type="term" value="C:cytoplasm"/>
    <property type="evidence" value="ECO:0007669"/>
    <property type="project" value="UniProtKB-ARBA"/>
</dbReference>
<dbReference type="InterPro" id="IPR004570">
    <property type="entry name" value="Phosphatidylglycerol_P_synth"/>
</dbReference>
<gene>
    <name evidence="15" type="ORF">R1sor_027513</name>
</gene>
<dbReference type="GO" id="GO:0045995">
    <property type="term" value="P:regulation of embryonic development"/>
    <property type="evidence" value="ECO:0007669"/>
    <property type="project" value="UniProtKB-ARBA"/>
</dbReference>
<evidence type="ECO:0000256" key="11">
    <source>
        <dbReference type="ARBA" id="ARBA00023264"/>
    </source>
</evidence>
<accession>A0ABD3GEE8</accession>
<feature type="compositionally biased region" description="Polar residues" evidence="13">
    <location>
        <begin position="137"/>
        <end position="152"/>
    </location>
</feature>
<comment type="caution">
    <text evidence="15">The sequence shown here is derived from an EMBL/GenBank/DDBJ whole genome shotgun (WGS) entry which is preliminary data.</text>
</comment>
<evidence type="ECO:0000256" key="2">
    <source>
        <dbReference type="ARBA" id="ARBA00004141"/>
    </source>
</evidence>
<evidence type="ECO:0000256" key="13">
    <source>
        <dbReference type="SAM" id="MobiDB-lite"/>
    </source>
</evidence>
<evidence type="ECO:0000256" key="6">
    <source>
        <dbReference type="ARBA" id="ARBA00022692"/>
    </source>
</evidence>
<dbReference type="AlphaFoldDB" id="A0ABD3GEE8"/>
<reference evidence="15 16" key="1">
    <citation type="submission" date="2024-09" db="EMBL/GenBank/DDBJ databases">
        <title>Chromosome-scale assembly of Riccia sorocarpa.</title>
        <authorList>
            <person name="Paukszto L."/>
        </authorList>
    </citation>
    <scope>NUCLEOTIDE SEQUENCE [LARGE SCALE GENOMIC DNA]</scope>
    <source>
        <strain evidence="15">LP-2024</strain>
        <tissue evidence="15">Aerial parts of the thallus</tissue>
    </source>
</reference>
<organism evidence="15 16">
    <name type="scientific">Riccia sorocarpa</name>
    <dbReference type="NCBI Taxonomy" id="122646"/>
    <lineage>
        <taxon>Eukaryota</taxon>
        <taxon>Viridiplantae</taxon>
        <taxon>Streptophyta</taxon>
        <taxon>Embryophyta</taxon>
        <taxon>Marchantiophyta</taxon>
        <taxon>Marchantiopsida</taxon>
        <taxon>Marchantiidae</taxon>
        <taxon>Marchantiales</taxon>
        <taxon>Ricciaceae</taxon>
        <taxon>Riccia</taxon>
    </lineage>
</organism>
<dbReference type="GO" id="GO:0006655">
    <property type="term" value="P:phosphatidylglycerol biosynthetic process"/>
    <property type="evidence" value="ECO:0007669"/>
    <property type="project" value="UniProtKB-ARBA"/>
</dbReference>
<dbReference type="Proteomes" id="UP001633002">
    <property type="component" value="Unassembled WGS sequence"/>
</dbReference>
<comment type="similarity">
    <text evidence="3 12">Belongs to the CDP-alcohol phosphatidyltransferase class-I family.</text>
</comment>
<feature type="transmembrane region" description="Helical" evidence="14">
    <location>
        <begin position="185"/>
        <end position="203"/>
    </location>
</feature>
<dbReference type="InterPro" id="IPR000462">
    <property type="entry name" value="CDP-OH_P_trans"/>
</dbReference>
<keyword evidence="7 14" id="KW-1133">Transmembrane helix</keyword>
<evidence type="ECO:0000256" key="7">
    <source>
        <dbReference type="ARBA" id="ARBA00022989"/>
    </source>
</evidence>
<comment type="cofactor">
    <cofactor evidence="1">
        <name>Mn(2+)</name>
        <dbReference type="ChEBI" id="CHEBI:29035"/>
    </cofactor>
</comment>
<keyword evidence="5 12" id="KW-0808">Transferase</keyword>
<dbReference type="Pfam" id="PF01066">
    <property type="entry name" value="CDP-OH_P_transf"/>
    <property type="match status" value="1"/>
</dbReference>
<evidence type="ECO:0000256" key="4">
    <source>
        <dbReference type="ARBA" id="ARBA00022516"/>
    </source>
</evidence>
<dbReference type="FunFam" id="1.20.120.1760:FF:000008">
    <property type="entry name" value="CDP-diacylglycerol--glycerol-3-phosphate 3-phosphatidyltransferase 2"/>
    <property type="match status" value="1"/>
</dbReference>
<dbReference type="NCBIfam" id="TIGR00560">
    <property type="entry name" value="pgsA"/>
    <property type="match status" value="1"/>
</dbReference>
<dbReference type="PANTHER" id="PTHR14269:SF62">
    <property type="entry name" value="CDP-DIACYLGLYCEROL--GLYCEROL-3-PHOSPHATE 3-PHOSPHATIDYLTRANSFERASE 1, CHLOROPLASTIC"/>
    <property type="match status" value="1"/>
</dbReference>
<name>A0ABD3GEE8_9MARC</name>
<protein>
    <recommendedName>
        <fullName evidence="17">CDP-diacylglycerol--glycerol-3-phosphate 3-phosphatidyltransferase</fullName>
    </recommendedName>
</protein>
<keyword evidence="4" id="KW-0444">Lipid biosynthesis</keyword>
<evidence type="ECO:0000256" key="12">
    <source>
        <dbReference type="RuleBase" id="RU003750"/>
    </source>
</evidence>
<feature type="transmembrane region" description="Helical" evidence="14">
    <location>
        <begin position="157"/>
        <end position="179"/>
    </location>
</feature>
<evidence type="ECO:0000313" key="15">
    <source>
        <dbReference type="EMBL" id="KAL3677565.1"/>
    </source>
</evidence>
<evidence type="ECO:0000256" key="14">
    <source>
        <dbReference type="SAM" id="Phobius"/>
    </source>
</evidence>
<dbReference type="PANTHER" id="PTHR14269">
    <property type="entry name" value="CDP-DIACYLGLYCEROL--GLYCEROL-3-PHOSPHATE 3-PHOSPHATIDYLTRANSFERASE-RELATED"/>
    <property type="match status" value="1"/>
</dbReference>
<keyword evidence="10" id="KW-0594">Phospholipid biosynthesis</keyword>
<evidence type="ECO:0000256" key="10">
    <source>
        <dbReference type="ARBA" id="ARBA00023209"/>
    </source>
</evidence>
<dbReference type="Gene3D" id="1.20.120.1760">
    <property type="match status" value="1"/>
</dbReference>
<evidence type="ECO:0000256" key="1">
    <source>
        <dbReference type="ARBA" id="ARBA00001936"/>
    </source>
</evidence>
<comment type="subcellular location">
    <subcellularLocation>
        <location evidence="2">Membrane</location>
        <topology evidence="2">Multi-pass membrane protein</topology>
    </subcellularLocation>
</comment>
<evidence type="ECO:0000313" key="16">
    <source>
        <dbReference type="Proteomes" id="UP001633002"/>
    </source>
</evidence>
<evidence type="ECO:0000256" key="9">
    <source>
        <dbReference type="ARBA" id="ARBA00023136"/>
    </source>
</evidence>
<keyword evidence="16" id="KW-1185">Reference proteome</keyword>
<proteinExistence type="inferred from homology"/>
<dbReference type="PROSITE" id="PS00379">
    <property type="entry name" value="CDP_ALCOHOL_P_TRANSF"/>
    <property type="match status" value="1"/>
</dbReference>
<keyword evidence="9 14" id="KW-0472">Membrane</keyword>
<evidence type="ECO:0008006" key="17">
    <source>
        <dbReference type="Google" id="ProtNLM"/>
    </source>
</evidence>
<feature type="region of interest" description="Disordered" evidence="13">
    <location>
        <begin position="106"/>
        <end position="153"/>
    </location>
</feature>
<dbReference type="GO" id="GO:0008444">
    <property type="term" value="F:CDP-diacylglycerol-glycerol-3-phosphate 3-phosphatidyltransferase activity"/>
    <property type="evidence" value="ECO:0007669"/>
    <property type="project" value="UniProtKB-ARBA"/>
</dbReference>
<dbReference type="GO" id="GO:0016020">
    <property type="term" value="C:membrane"/>
    <property type="evidence" value="ECO:0007669"/>
    <property type="project" value="UniProtKB-SubCell"/>
</dbReference>
<keyword evidence="8" id="KW-0443">Lipid metabolism</keyword>
<feature type="transmembrane region" description="Helical" evidence="14">
    <location>
        <begin position="325"/>
        <end position="346"/>
    </location>
</feature>